<dbReference type="SMART" id="SM01177">
    <property type="entry name" value="DUF4210"/>
    <property type="match status" value="1"/>
</dbReference>
<protein>
    <submittedName>
        <fullName evidence="4">Protein FAM214A</fullName>
    </submittedName>
</protein>
<comment type="similarity">
    <text evidence="1">Belongs to the ATOS family.</text>
</comment>
<dbReference type="Pfam" id="PF13889">
    <property type="entry name" value="Chromosome_seg"/>
    <property type="match status" value="1"/>
</dbReference>
<dbReference type="InterPro" id="IPR051506">
    <property type="entry name" value="ATOS_Transcription_Regulators"/>
</dbReference>
<proteinExistence type="inferred from homology"/>
<dbReference type="InterPro" id="IPR033473">
    <property type="entry name" value="Atos-like_C"/>
</dbReference>
<dbReference type="PANTHER" id="PTHR13199">
    <property type="entry name" value="GH03947P"/>
    <property type="match status" value="1"/>
</dbReference>
<feature type="region of interest" description="Disordered" evidence="2">
    <location>
        <begin position="517"/>
        <end position="555"/>
    </location>
</feature>
<reference evidence="4" key="1">
    <citation type="submission" date="2020-07" db="EMBL/GenBank/DDBJ databases">
        <title>The High-quality genome of the commercially important snow crab, Chionoecetes opilio.</title>
        <authorList>
            <person name="Jeong J.-H."/>
            <person name="Ryu S."/>
        </authorList>
    </citation>
    <scope>NUCLEOTIDE SEQUENCE</scope>
    <source>
        <strain evidence="4">MADBK_172401_WGS</strain>
        <tissue evidence="4">Digestive gland</tissue>
    </source>
</reference>
<gene>
    <name evidence="4" type="primary">FAM214A</name>
    <name evidence="4" type="ORF">GWK47_049000</name>
</gene>
<name>A0A8J4Y3G9_CHIOP</name>
<dbReference type="Pfam" id="PF13915">
    <property type="entry name" value="DUF4210"/>
    <property type="match status" value="1"/>
</dbReference>
<evidence type="ECO:0000256" key="1">
    <source>
        <dbReference type="ARBA" id="ARBA00034497"/>
    </source>
</evidence>
<sequence length="1433" mass="159557">MRSSSVEEVGGHGPGDPWEVFTALAVLVVEGRTPGGDRGYHAGPHCPLPHQLQHKHSCDPNQHVCMQASALWRQLRVMWGVGVGVTLEVLVAPECGHGAALASTLDTTTAPTPNLRLIEQWNFTIYDRRLPEATTTGWSLMAAVRSFLHFSQLSAWLSVSGGRRPPNVLYRLTVTSPVFCSKFTAEAEEHVFPITYMGQDTSIKVSVRSLPRSENFPVVECPEAHGEQGMGVSAPEALPSSSRGPSSSGTATTTTNTPSSSQTRPDTTRCEDDLRRSVMKAKLAENTRVSRSASPDTQLGESLLDPPHSLTRFPRRYQSPSRSGSPSQETPEHLICRPRPPAPHNTKPPDYNMMIGPAPTSHPFSWTQARYPMTPIVHQPSMDSMCPPNADVMHPHQHPQHHHQLAQNSYGFDFSGTYQPYRRHQLLYNRPQMCWPQMQQVVHHKPQVTLHPHQTPLAVNPCSYTSHQKVPSPMSPRGGKYQYYPEYQGHRETPDVPAMTGEYPEPFSSPDDGVLVGEYQQPHPHTHLKGVSVSDSSRPSTSTAQEGGRDQGVKRRGEYVNEYEYQGEHQTCKREYYQKPVPVPEASQHSMDQRPHCSTQGKQEGTKLSTLMQEDIELPKILDDEMRPCCSHTGKHLCASIEDLTEVGSAEEKLSAHLYSKDLKQRLKHRGDVSSSHLYNTKVNFDLTPKETMEILSVLRQPGPLPPLRMDRHRGYEALSPRGSGECSKTLDADFAGDGGVGSKSWENKSYVSKFLKDRGKNVTSKSWTEERCESIANKSENVDTIDTRGQKAAGSWSECRKSVDPAFPTSISSPGQLSERCHNKNMGRGTEGMQELPSSPENLFLEAIARSGGKHCDIPSCKTFVDSREAYRTRVCRDASVVSCDNASAGVSSEASKCDTKIINDRNVLLSSETKCVEAKKVTQKMSVFTASSEPAKPVIAQPMKQTSQTLLKSPFSAVLSSIQKENNRVLEDEESHCQETEKLRTSHIAKEFVKRALNFEVLKSEEILRTASQSAVTITSKERTAKEGVQDVAVQNGKDADRPLWDTREGFVKSTSLLKHLMTTKCHHQTQDITQGNKQIQLEDGMDWKEFEEQQQLDRETLEMEVLESLENFVDNEVEKICNEKGIPIPSASAKAQFRRSLDSATNMVFHSKTGLPLTSSPAPLRKGKRFDYDSTLNCVAAIKRSTSFHCSALYTCDSEEDENYSVEMSNNSEVHNHIYKPIQLSTSAPATVTCSNLLGSFEECVLNGRLEPVSTVQGFTAEIAASGAFCPKRTTKPVTVFFYTLCDNDQISSPYMGHINLGKKGYHVPNKGTVQVTLFNPHGTVVKMFVVMYDLSDMPPNSRTFVRQRTLNMPVGATDSDLNAHQWLRYLIHLRFVSSKSGKIYLHTDIRMLIFRKSDADAANLHKTSVPYELRSFTHGPTNPKFSPRK</sequence>
<evidence type="ECO:0000313" key="4">
    <source>
        <dbReference type="EMBL" id="KAG0720175.1"/>
    </source>
</evidence>
<evidence type="ECO:0000313" key="5">
    <source>
        <dbReference type="Proteomes" id="UP000770661"/>
    </source>
</evidence>
<feature type="region of interest" description="Disordered" evidence="2">
    <location>
        <begin position="583"/>
        <end position="604"/>
    </location>
</feature>
<feature type="compositionally biased region" description="Polar residues" evidence="2">
    <location>
        <begin position="287"/>
        <end position="300"/>
    </location>
</feature>
<feature type="compositionally biased region" description="Low complexity" evidence="2">
    <location>
        <begin position="239"/>
        <end position="265"/>
    </location>
</feature>
<dbReference type="PANTHER" id="PTHR13199:SF11">
    <property type="entry name" value="PROTEIN ATOSSA"/>
    <property type="match status" value="1"/>
</dbReference>
<organism evidence="4 5">
    <name type="scientific">Chionoecetes opilio</name>
    <name type="common">Atlantic snow crab</name>
    <name type="synonym">Cancer opilio</name>
    <dbReference type="NCBI Taxonomy" id="41210"/>
    <lineage>
        <taxon>Eukaryota</taxon>
        <taxon>Metazoa</taxon>
        <taxon>Ecdysozoa</taxon>
        <taxon>Arthropoda</taxon>
        <taxon>Crustacea</taxon>
        <taxon>Multicrustacea</taxon>
        <taxon>Malacostraca</taxon>
        <taxon>Eumalacostraca</taxon>
        <taxon>Eucarida</taxon>
        <taxon>Decapoda</taxon>
        <taxon>Pleocyemata</taxon>
        <taxon>Brachyura</taxon>
        <taxon>Eubrachyura</taxon>
        <taxon>Majoidea</taxon>
        <taxon>Majidae</taxon>
        <taxon>Chionoecetes</taxon>
    </lineage>
</organism>
<accession>A0A8J4Y3G9</accession>
<comment type="caution">
    <text evidence="4">The sequence shown here is derived from an EMBL/GenBank/DDBJ whole genome shotgun (WGS) entry which is preliminary data.</text>
</comment>
<dbReference type="InterPro" id="IPR025261">
    <property type="entry name" value="Atos-like_cons_dom"/>
</dbReference>
<feature type="domain" description="Atos-like conserved" evidence="3">
    <location>
        <begin position="1240"/>
        <end position="1299"/>
    </location>
</feature>
<evidence type="ECO:0000256" key="2">
    <source>
        <dbReference type="SAM" id="MobiDB-lite"/>
    </source>
</evidence>
<dbReference type="OrthoDB" id="8625101at2759"/>
<feature type="compositionally biased region" description="Basic and acidic residues" evidence="2">
    <location>
        <begin position="266"/>
        <end position="276"/>
    </location>
</feature>
<evidence type="ECO:0000259" key="3">
    <source>
        <dbReference type="SMART" id="SM01177"/>
    </source>
</evidence>
<feature type="region of interest" description="Disordered" evidence="2">
    <location>
        <begin position="225"/>
        <end position="348"/>
    </location>
</feature>
<dbReference type="EMBL" id="JACEEZ010013297">
    <property type="protein sequence ID" value="KAG0720175.1"/>
    <property type="molecule type" value="Genomic_DNA"/>
</dbReference>
<keyword evidence="5" id="KW-1185">Reference proteome</keyword>
<feature type="compositionally biased region" description="Polar residues" evidence="2">
    <location>
        <begin position="318"/>
        <end position="329"/>
    </location>
</feature>
<dbReference type="Proteomes" id="UP000770661">
    <property type="component" value="Unassembled WGS sequence"/>
</dbReference>
<feature type="compositionally biased region" description="Low complexity" evidence="2">
    <location>
        <begin position="531"/>
        <end position="543"/>
    </location>
</feature>